<evidence type="ECO:0000259" key="2">
    <source>
        <dbReference type="Pfam" id="PF03795"/>
    </source>
</evidence>
<accession>A0A7W9TRM5</accession>
<sequence length="98" mass="10512">MFIVSITYTAPLEAIDAALPDHVAFLDRHYAAGVFIASGRKVPRTGGVILAAAASREALSALLAEDPFSRKGLATYQVEEFIPSKSSPDIRKFFDAGK</sequence>
<reference evidence="3 4" key="1">
    <citation type="submission" date="2020-08" db="EMBL/GenBank/DDBJ databases">
        <title>Genomic Encyclopedia of Type Strains, Phase IV (KMG-IV): sequencing the most valuable type-strain genomes for metagenomic binning, comparative biology and taxonomic classification.</title>
        <authorList>
            <person name="Goeker M."/>
        </authorList>
    </citation>
    <scope>NUCLEOTIDE SEQUENCE [LARGE SCALE GENOMIC DNA]</scope>
    <source>
        <strain evidence="3 4">DSM 12141</strain>
    </source>
</reference>
<comment type="caution">
    <text evidence="3">The sequence shown here is derived from an EMBL/GenBank/DDBJ whole genome shotgun (WGS) entry which is preliminary data.</text>
</comment>
<dbReference type="InterPro" id="IPR005545">
    <property type="entry name" value="YCII"/>
</dbReference>
<gene>
    <name evidence="3" type="ORF">HNR28_003499</name>
</gene>
<dbReference type="Gene3D" id="3.30.70.1060">
    <property type="entry name" value="Dimeric alpha+beta barrel"/>
    <property type="match status" value="1"/>
</dbReference>
<protein>
    <submittedName>
        <fullName evidence="3">Uncharacterized protein YciI</fullName>
    </submittedName>
</protein>
<dbReference type="EMBL" id="JACHIB010000026">
    <property type="protein sequence ID" value="MBB6085439.1"/>
    <property type="molecule type" value="Genomic_DNA"/>
</dbReference>
<dbReference type="RefSeq" id="WP_043681113.1">
    <property type="nucleotide sequence ID" value="NZ_JACHIB010000026.1"/>
</dbReference>
<dbReference type="AlphaFoldDB" id="A0A7W9TRM5"/>
<organism evidence="3 4">
    <name type="scientific">Castellaniella defragrans</name>
    <name type="common">Alcaligenes defragrans</name>
    <dbReference type="NCBI Taxonomy" id="75697"/>
    <lineage>
        <taxon>Bacteria</taxon>
        <taxon>Pseudomonadati</taxon>
        <taxon>Pseudomonadota</taxon>
        <taxon>Betaproteobacteria</taxon>
        <taxon>Burkholderiales</taxon>
        <taxon>Alcaligenaceae</taxon>
        <taxon>Castellaniella</taxon>
    </lineage>
</organism>
<dbReference type="Pfam" id="PF03795">
    <property type="entry name" value="YCII"/>
    <property type="match status" value="1"/>
</dbReference>
<dbReference type="PANTHER" id="PTHR37828:SF1">
    <property type="entry name" value="YCII-RELATED DOMAIN-CONTAINING PROTEIN"/>
    <property type="match status" value="1"/>
</dbReference>
<dbReference type="SUPFAM" id="SSF54909">
    <property type="entry name" value="Dimeric alpha+beta barrel"/>
    <property type="match status" value="1"/>
</dbReference>
<dbReference type="PANTHER" id="PTHR37828">
    <property type="entry name" value="GSR2449 PROTEIN"/>
    <property type="match status" value="1"/>
</dbReference>
<comment type="similarity">
    <text evidence="1">Belongs to the YciI family.</text>
</comment>
<evidence type="ECO:0000313" key="3">
    <source>
        <dbReference type="EMBL" id="MBB6085439.1"/>
    </source>
</evidence>
<feature type="domain" description="YCII-related" evidence="2">
    <location>
        <begin position="1"/>
        <end position="81"/>
    </location>
</feature>
<dbReference type="Proteomes" id="UP000541136">
    <property type="component" value="Unassembled WGS sequence"/>
</dbReference>
<proteinExistence type="inferred from homology"/>
<evidence type="ECO:0000256" key="1">
    <source>
        <dbReference type="ARBA" id="ARBA00007689"/>
    </source>
</evidence>
<evidence type="ECO:0000313" key="4">
    <source>
        <dbReference type="Proteomes" id="UP000541136"/>
    </source>
</evidence>
<dbReference type="InterPro" id="IPR011008">
    <property type="entry name" value="Dimeric_a/b-barrel"/>
</dbReference>
<name>A0A7W9TRM5_CASDE</name>